<feature type="compositionally biased region" description="Pro residues" evidence="1">
    <location>
        <begin position="31"/>
        <end position="43"/>
    </location>
</feature>
<keyword evidence="3" id="KW-1185">Reference proteome</keyword>
<dbReference type="Proteomes" id="UP001497516">
    <property type="component" value="Chromosome 6"/>
</dbReference>
<name>A0AAV2FBK1_9ROSI</name>
<sequence>MGKESQARLWVQRRRGFNFLSFQKLQKTVPEPEPTVVPDPCVTPPKQSGDFDTSANDEAVESEHDESPCNSMKVEGITDEQGEGLDQPADALNAPATRAVALSSAPAE</sequence>
<protein>
    <submittedName>
        <fullName evidence="2">Uncharacterized protein</fullName>
    </submittedName>
</protein>
<organism evidence="2 3">
    <name type="scientific">Linum trigynum</name>
    <dbReference type="NCBI Taxonomy" id="586398"/>
    <lineage>
        <taxon>Eukaryota</taxon>
        <taxon>Viridiplantae</taxon>
        <taxon>Streptophyta</taxon>
        <taxon>Embryophyta</taxon>
        <taxon>Tracheophyta</taxon>
        <taxon>Spermatophyta</taxon>
        <taxon>Magnoliopsida</taxon>
        <taxon>eudicotyledons</taxon>
        <taxon>Gunneridae</taxon>
        <taxon>Pentapetalae</taxon>
        <taxon>rosids</taxon>
        <taxon>fabids</taxon>
        <taxon>Malpighiales</taxon>
        <taxon>Linaceae</taxon>
        <taxon>Linum</taxon>
    </lineage>
</organism>
<proteinExistence type="predicted"/>
<gene>
    <name evidence="2" type="ORF">LTRI10_LOCUS36092</name>
</gene>
<accession>A0AAV2FBK1</accession>
<dbReference type="EMBL" id="OZ034819">
    <property type="protein sequence ID" value="CAL1395676.1"/>
    <property type="molecule type" value="Genomic_DNA"/>
</dbReference>
<evidence type="ECO:0000256" key="1">
    <source>
        <dbReference type="SAM" id="MobiDB-lite"/>
    </source>
</evidence>
<evidence type="ECO:0000313" key="3">
    <source>
        <dbReference type="Proteomes" id="UP001497516"/>
    </source>
</evidence>
<feature type="region of interest" description="Disordered" evidence="1">
    <location>
        <begin position="29"/>
        <end position="93"/>
    </location>
</feature>
<evidence type="ECO:0000313" key="2">
    <source>
        <dbReference type="EMBL" id="CAL1395676.1"/>
    </source>
</evidence>
<reference evidence="2 3" key="1">
    <citation type="submission" date="2024-04" db="EMBL/GenBank/DDBJ databases">
        <authorList>
            <person name="Fracassetti M."/>
        </authorList>
    </citation>
    <scope>NUCLEOTIDE SEQUENCE [LARGE SCALE GENOMIC DNA]</scope>
</reference>
<dbReference type="AlphaFoldDB" id="A0AAV2FBK1"/>